<dbReference type="GeneID" id="136805023"/>
<organism evidence="2 3">
    <name type="scientific">Clytia hemisphaerica</name>
    <dbReference type="NCBI Taxonomy" id="252671"/>
    <lineage>
        <taxon>Eukaryota</taxon>
        <taxon>Metazoa</taxon>
        <taxon>Cnidaria</taxon>
        <taxon>Hydrozoa</taxon>
        <taxon>Hydroidolina</taxon>
        <taxon>Leptothecata</taxon>
        <taxon>Obeliida</taxon>
        <taxon>Clytiidae</taxon>
        <taxon>Clytia</taxon>
    </lineage>
</organism>
<evidence type="ECO:0000313" key="3">
    <source>
        <dbReference type="Proteomes" id="UP000594262"/>
    </source>
</evidence>
<accession>A0A7M5WM47</accession>
<feature type="signal peptide" evidence="1">
    <location>
        <begin position="1"/>
        <end position="16"/>
    </location>
</feature>
<proteinExistence type="predicted"/>
<protein>
    <recommendedName>
        <fullName evidence="4">Cnidarian restricted protein</fullName>
    </recommendedName>
</protein>
<reference evidence="2" key="1">
    <citation type="submission" date="2021-01" db="UniProtKB">
        <authorList>
            <consortium name="EnsemblMetazoa"/>
        </authorList>
    </citation>
    <scope>IDENTIFICATION</scope>
</reference>
<evidence type="ECO:0000256" key="1">
    <source>
        <dbReference type="SAM" id="SignalP"/>
    </source>
</evidence>
<sequence>MFIILCIGGLIVATEAVLRPGGIPNSTYIASKDTWVCPIIKEEGVTGSLKKASLKVTHCPVASDDGFRCPGYMNPVDFVLTKGEEAVIIKEGNKSYYQTSQLAQFFGNKVCISYPYYAYTTSKKEITAQCRSKCFKTTHGPIIANRMINLLGRYAGNGYRYDVTSSSTTIKPMWLFTLLFVMLGFSSMP</sequence>
<feature type="chain" id="PRO_5029571445" description="Cnidarian restricted protein" evidence="1">
    <location>
        <begin position="17"/>
        <end position="189"/>
    </location>
</feature>
<evidence type="ECO:0008006" key="4">
    <source>
        <dbReference type="Google" id="ProtNLM"/>
    </source>
</evidence>
<keyword evidence="3" id="KW-1185">Reference proteome</keyword>
<keyword evidence="1" id="KW-0732">Signal</keyword>
<dbReference type="AlphaFoldDB" id="A0A7M5WM47"/>
<dbReference type="Proteomes" id="UP000594262">
    <property type="component" value="Unplaced"/>
</dbReference>
<dbReference type="EnsemblMetazoa" id="CLYHEMT010790.1">
    <property type="protein sequence ID" value="CLYHEMP010790.1"/>
    <property type="gene ID" value="CLYHEMG010790"/>
</dbReference>
<evidence type="ECO:0000313" key="2">
    <source>
        <dbReference type="EnsemblMetazoa" id="CLYHEMP010790.1"/>
    </source>
</evidence>
<dbReference type="RefSeq" id="XP_066917656.1">
    <property type="nucleotide sequence ID" value="XM_067061555.1"/>
</dbReference>
<name>A0A7M5WM47_9CNID</name>